<dbReference type="PANTHER" id="PTHR30204">
    <property type="entry name" value="REDOX-CYCLING DRUG-SENSING TRANSCRIPTIONAL ACTIVATOR SOXR"/>
    <property type="match status" value="1"/>
</dbReference>
<feature type="domain" description="HTH merR-type" evidence="6">
    <location>
        <begin position="1"/>
        <end position="69"/>
    </location>
</feature>
<dbReference type="PROSITE" id="PS50937">
    <property type="entry name" value="HTH_MERR_2"/>
    <property type="match status" value="1"/>
</dbReference>
<sequence length="148" mass="16358">MNIGQAAKATGISTKMIRYYESIGLVAAPHRTESGYRVYLDDDLHALRFINRARDLGFSVEQMRDLLTLWRDRDRASADVKAIARAHIAVLAEKARALAAMSETLQHLAETCHGDDRPSCPIIEKIAAAVPPSGRPANRPRFGIAQLH</sequence>
<evidence type="ECO:0000313" key="8">
    <source>
        <dbReference type="Proteomes" id="UP000095463"/>
    </source>
</evidence>
<dbReference type="GO" id="GO:0003700">
    <property type="term" value="F:DNA-binding transcription factor activity"/>
    <property type="evidence" value="ECO:0007669"/>
    <property type="project" value="InterPro"/>
</dbReference>
<organism evidence="7 8">
    <name type="scientific">Devosia insulae DS-56</name>
    <dbReference type="NCBI Taxonomy" id="1116389"/>
    <lineage>
        <taxon>Bacteria</taxon>
        <taxon>Pseudomonadati</taxon>
        <taxon>Pseudomonadota</taxon>
        <taxon>Alphaproteobacteria</taxon>
        <taxon>Hyphomicrobiales</taxon>
        <taxon>Devosiaceae</taxon>
        <taxon>Devosia</taxon>
    </lineage>
</organism>
<dbReference type="Proteomes" id="UP000095463">
    <property type="component" value="Unassembled WGS sequence"/>
</dbReference>
<comment type="caution">
    <text evidence="7">The sequence shown here is derived from an EMBL/GenBank/DDBJ whole genome shotgun (WGS) entry which is preliminary data.</text>
</comment>
<dbReference type="InterPro" id="IPR015358">
    <property type="entry name" value="Tscrpt_reg_MerR_DNA-bd"/>
</dbReference>
<evidence type="ECO:0000256" key="3">
    <source>
        <dbReference type="ARBA" id="ARBA00023015"/>
    </source>
</evidence>
<dbReference type="InterPro" id="IPR009061">
    <property type="entry name" value="DNA-bd_dom_put_sf"/>
</dbReference>
<dbReference type="InterPro" id="IPR047057">
    <property type="entry name" value="MerR_fam"/>
</dbReference>
<dbReference type="OrthoDB" id="9802944at2"/>
<proteinExistence type="predicted"/>
<reference evidence="7 8" key="1">
    <citation type="journal article" date="2015" name="Genome Announc.">
        <title>Genome Assemblies of Three Soil-Associated Devosia species: D. insulae, D. limi, and D. soli.</title>
        <authorList>
            <person name="Hassan Y.I."/>
            <person name="Lepp D."/>
            <person name="Zhou T."/>
        </authorList>
    </citation>
    <scope>NUCLEOTIDE SEQUENCE [LARGE SCALE GENOMIC DNA]</scope>
    <source>
        <strain evidence="7 8">DS-56</strain>
    </source>
</reference>
<evidence type="ECO:0000313" key="7">
    <source>
        <dbReference type="EMBL" id="OEO29350.1"/>
    </source>
</evidence>
<dbReference type="Gene3D" id="1.10.1660.10">
    <property type="match status" value="1"/>
</dbReference>
<dbReference type="InterPro" id="IPR011789">
    <property type="entry name" value="CueR"/>
</dbReference>
<dbReference type="SUPFAM" id="SSF46955">
    <property type="entry name" value="Putative DNA-binding domain"/>
    <property type="match status" value="1"/>
</dbReference>
<evidence type="ECO:0000256" key="2">
    <source>
        <dbReference type="ARBA" id="ARBA00022490"/>
    </source>
</evidence>
<dbReference type="RefSeq" id="WP_069911261.1">
    <property type="nucleotide sequence ID" value="NZ_LAJE02000285.1"/>
</dbReference>
<dbReference type="EMBL" id="LAJE02000285">
    <property type="protein sequence ID" value="OEO29350.1"/>
    <property type="molecule type" value="Genomic_DNA"/>
</dbReference>
<protein>
    <submittedName>
        <fullName evidence="7">Cu(I)-responsive transcriptional regulator</fullName>
    </submittedName>
</protein>
<dbReference type="PANTHER" id="PTHR30204:SF94">
    <property type="entry name" value="HEAVY METAL-DEPENDENT TRANSCRIPTIONAL REGULATOR HI_0293-RELATED"/>
    <property type="match status" value="1"/>
</dbReference>
<gene>
    <name evidence="7" type="ORF">VW23_025335</name>
</gene>
<dbReference type="AlphaFoldDB" id="A0A1E5XL73"/>
<dbReference type="PRINTS" id="PR00040">
    <property type="entry name" value="HTHMERR"/>
</dbReference>
<keyword evidence="2" id="KW-0963">Cytoplasm</keyword>
<evidence type="ECO:0000256" key="4">
    <source>
        <dbReference type="ARBA" id="ARBA00023125"/>
    </source>
</evidence>
<dbReference type="GO" id="GO:0045893">
    <property type="term" value="P:positive regulation of DNA-templated transcription"/>
    <property type="evidence" value="ECO:0007669"/>
    <property type="project" value="InterPro"/>
</dbReference>
<dbReference type="InterPro" id="IPR000551">
    <property type="entry name" value="MerR-type_HTH_dom"/>
</dbReference>
<keyword evidence="5" id="KW-0804">Transcription</keyword>
<dbReference type="GO" id="GO:0003677">
    <property type="term" value="F:DNA binding"/>
    <property type="evidence" value="ECO:0007669"/>
    <property type="project" value="UniProtKB-KW"/>
</dbReference>
<keyword evidence="3" id="KW-0805">Transcription regulation</keyword>
<keyword evidence="4" id="KW-0238">DNA-binding</keyword>
<dbReference type="Pfam" id="PF09278">
    <property type="entry name" value="MerR-DNA-bind"/>
    <property type="match status" value="1"/>
</dbReference>
<name>A0A1E5XL73_9HYPH</name>
<evidence type="ECO:0000256" key="5">
    <source>
        <dbReference type="ARBA" id="ARBA00023163"/>
    </source>
</evidence>
<dbReference type="NCBIfam" id="TIGR02044">
    <property type="entry name" value="CueR"/>
    <property type="match status" value="1"/>
</dbReference>
<keyword evidence="8" id="KW-1185">Reference proteome</keyword>
<dbReference type="CDD" id="cd01108">
    <property type="entry name" value="HTH_CueR"/>
    <property type="match status" value="1"/>
</dbReference>
<dbReference type="GO" id="GO:0005737">
    <property type="term" value="C:cytoplasm"/>
    <property type="evidence" value="ECO:0007669"/>
    <property type="project" value="UniProtKB-SubCell"/>
</dbReference>
<evidence type="ECO:0000256" key="1">
    <source>
        <dbReference type="ARBA" id="ARBA00004496"/>
    </source>
</evidence>
<dbReference type="Pfam" id="PF00376">
    <property type="entry name" value="MerR"/>
    <property type="match status" value="1"/>
</dbReference>
<evidence type="ECO:0000259" key="6">
    <source>
        <dbReference type="PROSITE" id="PS50937"/>
    </source>
</evidence>
<accession>A0A1E5XL73</accession>
<dbReference type="GO" id="GO:0005507">
    <property type="term" value="F:copper ion binding"/>
    <property type="evidence" value="ECO:0007669"/>
    <property type="project" value="InterPro"/>
</dbReference>
<dbReference type="PROSITE" id="PS00552">
    <property type="entry name" value="HTH_MERR_1"/>
    <property type="match status" value="1"/>
</dbReference>
<dbReference type="SMART" id="SM00422">
    <property type="entry name" value="HTH_MERR"/>
    <property type="match status" value="1"/>
</dbReference>
<comment type="subcellular location">
    <subcellularLocation>
        <location evidence="1">Cytoplasm</location>
    </subcellularLocation>
</comment>